<keyword evidence="5" id="KW-0408">Iron</keyword>
<dbReference type="InterPro" id="IPR017941">
    <property type="entry name" value="Rieske_2Fe-2S"/>
</dbReference>
<dbReference type="InterPro" id="IPR015881">
    <property type="entry name" value="ARHD_Rieske_2Fe_2S"/>
</dbReference>
<dbReference type="GO" id="GO:0005506">
    <property type="term" value="F:iron ion binding"/>
    <property type="evidence" value="ECO:0007669"/>
    <property type="project" value="InterPro"/>
</dbReference>
<evidence type="ECO:0000259" key="8">
    <source>
        <dbReference type="PROSITE" id="PS51296"/>
    </source>
</evidence>
<keyword evidence="3" id="KW-0479">Metal-binding</keyword>
<keyword evidence="2" id="KW-0001">2Fe-2S</keyword>
<dbReference type="Gene3D" id="2.102.10.10">
    <property type="entry name" value="Rieske [2Fe-2S] iron-sulphur domain"/>
    <property type="match status" value="1"/>
</dbReference>
<dbReference type="GO" id="GO:0016491">
    <property type="term" value="F:oxidoreductase activity"/>
    <property type="evidence" value="ECO:0007669"/>
    <property type="project" value="UniProtKB-KW"/>
</dbReference>
<keyword evidence="10" id="KW-1185">Reference proteome</keyword>
<dbReference type="Gene3D" id="3.90.380.10">
    <property type="entry name" value="Naphthalene 1,2-dioxygenase Alpha Subunit, Chain A, domain 1"/>
    <property type="match status" value="1"/>
</dbReference>
<dbReference type="PROSITE" id="PS00570">
    <property type="entry name" value="RING_HYDROXYL_ALPHA"/>
    <property type="match status" value="1"/>
</dbReference>
<keyword evidence="7" id="KW-0520">NAD</keyword>
<dbReference type="InterPro" id="IPR036922">
    <property type="entry name" value="Rieske_2Fe-2S_sf"/>
</dbReference>
<evidence type="ECO:0000256" key="4">
    <source>
        <dbReference type="ARBA" id="ARBA00023002"/>
    </source>
</evidence>
<dbReference type="PANTHER" id="PTHR43756">
    <property type="entry name" value="CHOLINE MONOOXYGENASE, CHLOROPLASTIC"/>
    <property type="match status" value="1"/>
</dbReference>
<dbReference type="Proteomes" id="UP000442714">
    <property type="component" value="Unassembled WGS sequence"/>
</dbReference>
<accession>A0A844ZPY8</accession>
<keyword evidence="4" id="KW-0560">Oxidoreductase</keyword>
<evidence type="ECO:0000256" key="3">
    <source>
        <dbReference type="ARBA" id="ARBA00022723"/>
    </source>
</evidence>
<dbReference type="SUPFAM" id="SSF50022">
    <property type="entry name" value="ISP domain"/>
    <property type="match status" value="1"/>
</dbReference>
<evidence type="ECO:0000256" key="7">
    <source>
        <dbReference type="ARBA" id="ARBA00023027"/>
    </source>
</evidence>
<dbReference type="InterPro" id="IPR015879">
    <property type="entry name" value="Ring_hydroxy_dOase_asu_C_dom"/>
</dbReference>
<dbReference type="EMBL" id="WTYX01000001">
    <property type="protein sequence ID" value="MXO89915.1"/>
    <property type="molecule type" value="Genomic_DNA"/>
</dbReference>
<gene>
    <name evidence="9" type="ORF">GRI41_03700</name>
</gene>
<feature type="domain" description="Rieske" evidence="8">
    <location>
        <begin position="194"/>
        <end position="302"/>
    </location>
</feature>
<dbReference type="AlphaFoldDB" id="A0A844ZPY8"/>
<evidence type="ECO:0000313" key="9">
    <source>
        <dbReference type="EMBL" id="MXO89915.1"/>
    </source>
</evidence>
<dbReference type="Pfam" id="PF00848">
    <property type="entry name" value="Ring_hydroxyl_A"/>
    <property type="match status" value="1"/>
</dbReference>
<evidence type="ECO:0000256" key="5">
    <source>
        <dbReference type="ARBA" id="ARBA00023004"/>
    </source>
</evidence>
<dbReference type="PANTHER" id="PTHR43756:SF5">
    <property type="entry name" value="CHOLINE MONOOXYGENASE, CHLOROPLASTIC"/>
    <property type="match status" value="1"/>
</dbReference>
<keyword evidence="6" id="KW-0411">Iron-sulfur</keyword>
<evidence type="ECO:0000313" key="10">
    <source>
        <dbReference type="Proteomes" id="UP000442714"/>
    </source>
</evidence>
<sequence>MDFVPMADVNQQERQMRCEPHPFTGAIYQELEDGMVRVEDKQAGKAGLFKWDGEYVEGDLTQADPHMLRYIGGPVMDESKDIFWNVLPPTPELANAMFKENLARGGADKDKQQRPKIIAPYKADPGVKTEEGMRSSAYIPQQFFIENERKPDLLPEVYKKEAPYPGGPKQVHVDRFTTKKFHDLEVEHLWKKSWQMACREDDIPEVGDHVLYKIAHLEYIVTRSAEDEIKAFVNACPHRGRRICEHNGKRAEGFRCPFHGWSFGIDGKLHDLTCEWDFPKVRQEVGGLTELKTARWGGFVFINPDDDAISFEEYAGPDMLAHYEKLRLEDRFKMVHVAKVVKTNWKLMMEAFLEAYHSVATHPQLLLSGGDLAETRYDVFGNWSRLGHASAPGSSVQRGIVVPKERTLETFRMVADMMGQYLRGLIGDEVDEYSDHELVEQSFNNLFPNFHPWGGMARIVYRFRPNGDRHDECIADIMLLAPWPKDKPKPPAAPMKMLDPDQHWVDAEEMGTLARILDQDSANVTQVYQGLRTKNPPRVIYSAYQESIIRAWHDKYEKLLGLEEGE</sequence>
<reference evidence="9 10" key="1">
    <citation type="submission" date="2019-12" db="EMBL/GenBank/DDBJ databases">
        <title>Genomic-based taxomic classification of the family Erythrobacteraceae.</title>
        <authorList>
            <person name="Xu L."/>
        </authorList>
    </citation>
    <scope>NUCLEOTIDE SEQUENCE [LARGE SCALE GENOMIC DNA]</scope>
    <source>
        <strain evidence="9 10">KCTC 52763</strain>
    </source>
</reference>
<organism evidence="9 10">
    <name type="scientific">Pontixanthobacter aquaemixtae</name>
    <dbReference type="NCBI Taxonomy" id="1958940"/>
    <lineage>
        <taxon>Bacteria</taxon>
        <taxon>Pseudomonadati</taxon>
        <taxon>Pseudomonadota</taxon>
        <taxon>Alphaproteobacteria</taxon>
        <taxon>Sphingomonadales</taxon>
        <taxon>Erythrobacteraceae</taxon>
        <taxon>Pontixanthobacter</taxon>
    </lineage>
</organism>
<dbReference type="GO" id="GO:0051537">
    <property type="term" value="F:2 iron, 2 sulfur cluster binding"/>
    <property type="evidence" value="ECO:0007669"/>
    <property type="project" value="UniProtKB-KW"/>
</dbReference>
<protein>
    <submittedName>
        <fullName evidence="9">Rieske 2Fe-2S domain-containing protein</fullName>
    </submittedName>
</protein>
<evidence type="ECO:0000256" key="6">
    <source>
        <dbReference type="ARBA" id="ARBA00023014"/>
    </source>
</evidence>
<dbReference type="Pfam" id="PF00355">
    <property type="entry name" value="Rieske"/>
    <property type="match status" value="1"/>
</dbReference>
<proteinExistence type="predicted"/>
<comment type="caution">
    <text evidence="9">The sequence shown here is derived from an EMBL/GenBank/DDBJ whole genome shotgun (WGS) entry which is preliminary data.</text>
</comment>
<name>A0A844ZPY8_9SPHN</name>
<evidence type="ECO:0000256" key="2">
    <source>
        <dbReference type="ARBA" id="ARBA00022714"/>
    </source>
</evidence>
<evidence type="ECO:0000256" key="1">
    <source>
        <dbReference type="ARBA" id="ARBA00001962"/>
    </source>
</evidence>
<dbReference type="PROSITE" id="PS51296">
    <property type="entry name" value="RIESKE"/>
    <property type="match status" value="1"/>
</dbReference>
<dbReference type="SUPFAM" id="SSF55961">
    <property type="entry name" value="Bet v1-like"/>
    <property type="match status" value="1"/>
</dbReference>
<dbReference type="InterPro" id="IPR001663">
    <property type="entry name" value="Rng_hydr_dOase-A"/>
</dbReference>
<comment type="cofactor">
    <cofactor evidence="1">
        <name>Fe cation</name>
        <dbReference type="ChEBI" id="CHEBI:24875"/>
    </cofactor>
</comment>
<dbReference type="PRINTS" id="PR00090">
    <property type="entry name" value="RNGDIOXGNASE"/>
</dbReference>
<dbReference type="CDD" id="cd03469">
    <property type="entry name" value="Rieske_RO_Alpha_N"/>
    <property type="match status" value="1"/>
</dbReference>